<dbReference type="EMBL" id="ML769741">
    <property type="protein sequence ID" value="KAE9388477.1"/>
    <property type="molecule type" value="Genomic_DNA"/>
</dbReference>
<dbReference type="GO" id="GO:0016705">
    <property type="term" value="F:oxidoreductase activity, acting on paired donors, with incorporation or reduction of molecular oxygen"/>
    <property type="evidence" value="ECO:0007669"/>
    <property type="project" value="InterPro"/>
</dbReference>
<name>A0A6A4HW43_9AGAR</name>
<evidence type="ECO:0000313" key="1">
    <source>
        <dbReference type="EMBL" id="KAE9388477.1"/>
    </source>
</evidence>
<dbReference type="GO" id="GO:0020037">
    <property type="term" value="F:heme binding"/>
    <property type="evidence" value="ECO:0007669"/>
    <property type="project" value="InterPro"/>
</dbReference>
<dbReference type="AlphaFoldDB" id="A0A6A4HW43"/>
<dbReference type="Gene3D" id="1.10.630.10">
    <property type="entry name" value="Cytochrome P450"/>
    <property type="match status" value="1"/>
</dbReference>
<feature type="non-terminal residue" evidence="2">
    <location>
        <position position="1"/>
    </location>
</feature>
<evidence type="ECO:0000313" key="2">
    <source>
        <dbReference type="EMBL" id="KAE9400835.1"/>
    </source>
</evidence>
<dbReference type="InterPro" id="IPR036396">
    <property type="entry name" value="Cyt_P450_sf"/>
</dbReference>
<protein>
    <submittedName>
        <fullName evidence="2">Uncharacterized protein</fullName>
    </submittedName>
</protein>
<reference evidence="2" key="1">
    <citation type="journal article" date="2019" name="Environ. Microbiol.">
        <title>Fungal ecological strategies reflected in gene transcription - a case study of two litter decomposers.</title>
        <authorList>
            <person name="Barbi F."/>
            <person name="Kohler A."/>
            <person name="Barry K."/>
            <person name="Baskaran P."/>
            <person name="Daum C."/>
            <person name="Fauchery L."/>
            <person name="Ihrmark K."/>
            <person name="Kuo A."/>
            <person name="LaButti K."/>
            <person name="Lipzen A."/>
            <person name="Morin E."/>
            <person name="Grigoriev I.V."/>
            <person name="Henrissat B."/>
            <person name="Lindahl B."/>
            <person name="Martin F."/>
        </authorList>
    </citation>
    <scope>NUCLEOTIDE SEQUENCE</scope>
    <source>
        <strain evidence="2">JB14</strain>
    </source>
</reference>
<dbReference type="EMBL" id="ML769452">
    <property type="protein sequence ID" value="KAE9400835.1"/>
    <property type="molecule type" value="Genomic_DNA"/>
</dbReference>
<keyword evidence="3" id="KW-1185">Reference proteome</keyword>
<dbReference type="OrthoDB" id="3934656at2759"/>
<dbReference type="Proteomes" id="UP000799118">
    <property type="component" value="Unassembled WGS sequence"/>
</dbReference>
<evidence type="ECO:0000313" key="3">
    <source>
        <dbReference type="Proteomes" id="UP000799118"/>
    </source>
</evidence>
<accession>A0A6A4HW43</accession>
<proteinExistence type="predicted"/>
<dbReference type="GO" id="GO:0004497">
    <property type="term" value="F:monooxygenase activity"/>
    <property type="evidence" value="ECO:0007669"/>
    <property type="project" value="InterPro"/>
</dbReference>
<gene>
    <name evidence="2" type="ORF">BT96DRAFT_818636</name>
    <name evidence="1" type="ORF">BT96DRAFT_836170</name>
</gene>
<sequence length="77" mass="8708">DADQFRLENSLNSDATLNSTFPYPEATFGLGSRIRPVRIFVENALWLSVASLLACFNLDKVLNEDSVEIELLKLRLH</sequence>
<dbReference type="GO" id="GO:0005506">
    <property type="term" value="F:iron ion binding"/>
    <property type="evidence" value="ECO:0007669"/>
    <property type="project" value="InterPro"/>
</dbReference>
<organism evidence="2 3">
    <name type="scientific">Gymnopus androsaceus JB14</name>
    <dbReference type="NCBI Taxonomy" id="1447944"/>
    <lineage>
        <taxon>Eukaryota</taxon>
        <taxon>Fungi</taxon>
        <taxon>Dikarya</taxon>
        <taxon>Basidiomycota</taxon>
        <taxon>Agaricomycotina</taxon>
        <taxon>Agaricomycetes</taxon>
        <taxon>Agaricomycetidae</taxon>
        <taxon>Agaricales</taxon>
        <taxon>Marasmiineae</taxon>
        <taxon>Omphalotaceae</taxon>
        <taxon>Gymnopus</taxon>
    </lineage>
</organism>